<dbReference type="Pfam" id="PF12852">
    <property type="entry name" value="Cupin_6"/>
    <property type="match status" value="1"/>
</dbReference>
<reference evidence="5 6" key="1">
    <citation type="journal article" date="2012" name="J. Bacteriol.">
        <title>Genome sequence of the pathogenic Herbaspirillum seropedicae strain Os34, isolated from rice roots.</title>
        <authorList>
            <person name="Ye W."/>
            <person name="Ye S."/>
            <person name="Liu J."/>
            <person name="Chang S."/>
            <person name="Chen M."/>
            <person name="Zhu B."/>
            <person name="Guo L."/>
            <person name="An Q."/>
        </authorList>
    </citation>
    <scope>NUCLEOTIDE SEQUENCE [LARGE SCALE GENOMIC DNA]</scope>
    <source>
        <strain evidence="5 6">Os34</strain>
    </source>
</reference>
<evidence type="ECO:0000256" key="1">
    <source>
        <dbReference type="ARBA" id="ARBA00023015"/>
    </source>
</evidence>
<dbReference type="GO" id="GO:0003700">
    <property type="term" value="F:DNA-binding transcription factor activity"/>
    <property type="evidence" value="ECO:0007669"/>
    <property type="project" value="InterPro"/>
</dbReference>
<dbReference type="SMART" id="SM00342">
    <property type="entry name" value="HTH_ARAC"/>
    <property type="match status" value="1"/>
</dbReference>
<sequence length="252" mass="26854">MIKTPEKKPSHDRLTAFIRTFRLRAGRWPIEGDAEAASLFVLADAAGQAAELVFRSRGGLPHSNAPILASAAIEFGAAANPLTGALPEEVLIALEDAPQIRALSELLVAEHAVGRCGGATVCDRLCEVIVVLAMRRAIALGTVNAGLLAGLAHPRLCFTLIAMHDNPAHQWRVTELAQRAGMSRSAFTSLFSQVVGKTPASYLKTWRLALGHYRLRSGVSVKAVAPDVGFGSQAAFSRAFSREYGYAPSALK</sequence>
<dbReference type="Proteomes" id="UP000501648">
    <property type="component" value="Chromosome"/>
</dbReference>
<evidence type="ECO:0000259" key="4">
    <source>
        <dbReference type="PROSITE" id="PS01124"/>
    </source>
</evidence>
<dbReference type="InterPro" id="IPR032783">
    <property type="entry name" value="AraC_lig"/>
</dbReference>
<keyword evidence="3" id="KW-0804">Transcription</keyword>
<evidence type="ECO:0000313" key="5">
    <source>
        <dbReference type="EMBL" id="QJQ02479.1"/>
    </source>
</evidence>
<organism evidence="5 6">
    <name type="scientific">Herbaspirillum rubrisubalbicans Os34</name>
    <dbReference type="NCBI Taxonomy" id="1235827"/>
    <lineage>
        <taxon>Bacteria</taxon>
        <taxon>Pseudomonadati</taxon>
        <taxon>Pseudomonadota</taxon>
        <taxon>Betaproteobacteria</taxon>
        <taxon>Burkholderiales</taxon>
        <taxon>Oxalobacteraceae</taxon>
        <taxon>Herbaspirillum</taxon>
    </lineage>
</organism>
<dbReference type="InterPro" id="IPR018060">
    <property type="entry name" value="HTH_AraC"/>
</dbReference>
<dbReference type="EMBL" id="CP008956">
    <property type="protein sequence ID" value="QJQ02479.1"/>
    <property type="molecule type" value="Genomic_DNA"/>
</dbReference>
<feature type="domain" description="HTH araC/xylS-type" evidence="4">
    <location>
        <begin position="163"/>
        <end position="252"/>
    </location>
</feature>
<protein>
    <submittedName>
        <fullName evidence="5">AraC family transcriptional regulator</fullName>
    </submittedName>
</protein>
<dbReference type="PROSITE" id="PS01124">
    <property type="entry name" value="HTH_ARAC_FAMILY_2"/>
    <property type="match status" value="1"/>
</dbReference>
<evidence type="ECO:0000313" key="6">
    <source>
        <dbReference type="Proteomes" id="UP000501648"/>
    </source>
</evidence>
<dbReference type="PANTHER" id="PTHR46796:SF7">
    <property type="entry name" value="ARAC FAMILY TRANSCRIPTIONAL REGULATOR"/>
    <property type="match status" value="1"/>
</dbReference>
<proteinExistence type="predicted"/>
<evidence type="ECO:0000256" key="2">
    <source>
        <dbReference type="ARBA" id="ARBA00023125"/>
    </source>
</evidence>
<dbReference type="PANTHER" id="PTHR46796">
    <property type="entry name" value="HTH-TYPE TRANSCRIPTIONAL ACTIVATOR RHAS-RELATED"/>
    <property type="match status" value="1"/>
</dbReference>
<keyword evidence="2" id="KW-0238">DNA-binding</keyword>
<name>A0A6M3ZUX6_9BURK</name>
<evidence type="ECO:0000256" key="3">
    <source>
        <dbReference type="ARBA" id="ARBA00023163"/>
    </source>
</evidence>
<dbReference type="AlphaFoldDB" id="A0A6M3ZUX6"/>
<dbReference type="SUPFAM" id="SSF46689">
    <property type="entry name" value="Homeodomain-like"/>
    <property type="match status" value="2"/>
</dbReference>
<dbReference type="InterPro" id="IPR050204">
    <property type="entry name" value="AraC_XylS_family_regulators"/>
</dbReference>
<dbReference type="GO" id="GO:0043565">
    <property type="term" value="F:sequence-specific DNA binding"/>
    <property type="evidence" value="ECO:0007669"/>
    <property type="project" value="InterPro"/>
</dbReference>
<dbReference type="Gene3D" id="1.10.10.60">
    <property type="entry name" value="Homeodomain-like"/>
    <property type="match status" value="1"/>
</dbReference>
<dbReference type="InterPro" id="IPR009057">
    <property type="entry name" value="Homeodomain-like_sf"/>
</dbReference>
<dbReference type="Pfam" id="PF12833">
    <property type="entry name" value="HTH_18"/>
    <property type="match status" value="1"/>
</dbReference>
<accession>A0A6M3ZUX6</accession>
<gene>
    <name evidence="5" type="ORF">C798_20270</name>
</gene>
<keyword evidence="1" id="KW-0805">Transcription regulation</keyword>